<feature type="coiled-coil region" evidence="1">
    <location>
        <begin position="15"/>
        <end position="64"/>
    </location>
</feature>
<dbReference type="EMBL" id="LR798277">
    <property type="protein sequence ID" value="CAB5220001.1"/>
    <property type="molecule type" value="Genomic_DNA"/>
</dbReference>
<evidence type="ECO:0000313" key="2">
    <source>
        <dbReference type="EMBL" id="CAB5220001.1"/>
    </source>
</evidence>
<name>A0A6J7WPM8_9CAUD</name>
<gene>
    <name evidence="2" type="ORF">UFOVP237_51</name>
</gene>
<proteinExistence type="predicted"/>
<keyword evidence="1" id="KW-0175">Coiled coil</keyword>
<sequence>MEKEEQGHWDHALMVNKLTDEIERLREQAHYHYEQGYWDHVLLVNKLTEEIERLREQAHYHYENGLKKDVEIERLREALKIFGAYADYLDEDYGDYPDHHMSKAFGGNILVFGDFRKARAALKEKD</sequence>
<protein>
    <submittedName>
        <fullName evidence="2">Uncharacterized protein</fullName>
    </submittedName>
</protein>
<evidence type="ECO:0000256" key="1">
    <source>
        <dbReference type="SAM" id="Coils"/>
    </source>
</evidence>
<reference evidence="2" key="1">
    <citation type="submission" date="2020-05" db="EMBL/GenBank/DDBJ databases">
        <authorList>
            <person name="Chiriac C."/>
            <person name="Salcher M."/>
            <person name="Ghai R."/>
            <person name="Kavagutti S V."/>
        </authorList>
    </citation>
    <scope>NUCLEOTIDE SEQUENCE</scope>
</reference>
<accession>A0A6J7WPM8</accession>
<organism evidence="2">
    <name type="scientific">uncultured Caudovirales phage</name>
    <dbReference type="NCBI Taxonomy" id="2100421"/>
    <lineage>
        <taxon>Viruses</taxon>
        <taxon>Duplodnaviria</taxon>
        <taxon>Heunggongvirae</taxon>
        <taxon>Uroviricota</taxon>
        <taxon>Caudoviricetes</taxon>
        <taxon>Peduoviridae</taxon>
        <taxon>Maltschvirus</taxon>
        <taxon>Maltschvirus maltsch</taxon>
    </lineage>
</organism>